<dbReference type="Gene3D" id="1.10.3720.10">
    <property type="entry name" value="MetI-like"/>
    <property type="match status" value="1"/>
</dbReference>
<keyword evidence="8 10" id="KW-1133">Transmembrane helix</keyword>
<dbReference type="RefSeq" id="WP_285098048.1">
    <property type="nucleotide sequence ID" value="NZ_JARTOI010000001.1"/>
</dbReference>
<keyword evidence="13" id="KW-1185">Reference proteome</keyword>
<accession>A0ABT7G6N0</accession>
<comment type="similarity">
    <text evidence="2">Belongs to the binding-protein-dependent transport system permease family. HisMQ subfamily.</text>
</comment>
<keyword evidence="5" id="KW-0997">Cell inner membrane</keyword>
<keyword evidence="9 10" id="KW-0472">Membrane</keyword>
<evidence type="ECO:0000256" key="5">
    <source>
        <dbReference type="ARBA" id="ARBA00022519"/>
    </source>
</evidence>
<dbReference type="InterPro" id="IPR043429">
    <property type="entry name" value="ArtM/GltK/GlnP/TcyL/YhdX-like"/>
</dbReference>
<dbReference type="EMBL" id="JARTOI010000001">
    <property type="protein sequence ID" value="MDK5169083.1"/>
    <property type="molecule type" value="Genomic_DNA"/>
</dbReference>
<organism evidence="12 13">
    <name type="scientific">Serratia nevei</name>
    <dbReference type="NCBI Taxonomy" id="2703794"/>
    <lineage>
        <taxon>Bacteria</taxon>
        <taxon>Pseudomonadati</taxon>
        <taxon>Pseudomonadota</taxon>
        <taxon>Gammaproteobacteria</taxon>
        <taxon>Enterobacterales</taxon>
        <taxon>Yersiniaceae</taxon>
        <taxon>Serratia</taxon>
    </lineage>
</organism>
<keyword evidence="3 10" id="KW-0813">Transport</keyword>
<dbReference type="InterPro" id="IPR010065">
    <property type="entry name" value="AA_ABC_transptr_permease_3TM"/>
</dbReference>
<evidence type="ECO:0000313" key="13">
    <source>
        <dbReference type="Proteomes" id="UP001174748"/>
    </source>
</evidence>
<feature type="transmembrane region" description="Helical" evidence="10">
    <location>
        <begin position="87"/>
        <end position="109"/>
    </location>
</feature>
<dbReference type="InterPro" id="IPR035906">
    <property type="entry name" value="MetI-like_sf"/>
</dbReference>
<protein>
    <submittedName>
        <fullName evidence="12">Amino acid ABC transporter permease</fullName>
    </submittedName>
</protein>
<evidence type="ECO:0000256" key="3">
    <source>
        <dbReference type="ARBA" id="ARBA00022448"/>
    </source>
</evidence>
<dbReference type="InterPro" id="IPR000515">
    <property type="entry name" value="MetI-like"/>
</dbReference>
<evidence type="ECO:0000256" key="9">
    <source>
        <dbReference type="ARBA" id="ARBA00023136"/>
    </source>
</evidence>
<evidence type="ECO:0000313" key="12">
    <source>
        <dbReference type="EMBL" id="MDK5169083.1"/>
    </source>
</evidence>
<sequence>MELDLNTYSQSLGLLGNGLKITGLITASGIATGLFLGTFLAIARNSKNKITSTIAKGYINLFRAVPLLVVLSSLYLIGMSVLKAKGIYTDIAMPATLIGFALFEAAYFAEIIRSGMNAIAAGQVEAAKALGFSTFQTYSLVIIPQAFKNAFQSITTQSVAIFHDSTLCYVVGLSDLFTTFMHLGERDGTVETAIVLAASFYLVACVAIRQAAKRITTGEIR</sequence>
<keyword evidence="6 10" id="KW-0812">Transmembrane</keyword>
<evidence type="ECO:0000256" key="8">
    <source>
        <dbReference type="ARBA" id="ARBA00022989"/>
    </source>
</evidence>
<dbReference type="PANTHER" id="PTHR30614">
    <property type="entry name" value="MEMBRANE COMPONENT OF AMINO ACID ABC TRANSPORTER"/>
    <property type="match status" value="1"/>
</dbReference>
<evidence type="ECO:0000256" key="6">
    <source>
        <dbReference type="ARBA" id="ARBA00022692"/>
    </source>
</evidence>
<dbReference type="NCBIfam" id="TIGR01726">
    <property type="entry name" value="HEQRo_perm_3TM"/>
    <property type="match status" value="1"/>
</dbReference>
<feature type="domain" description="ABC transmembrane type-1" evidence="11">
    <location>
        <begin position="19"/>
        <end position="213"/>
    </location>
</feature>
<evidence type="ECO:0000256" key="10">
    <source>
        <dbReference type="RuleBase" id="RU363032"/>
    </source>
</evidence>
<evidence type="ECO:0000259" key="11">
    <source>
        <dbReference type="PROSITE" id="PS50928"/>
    </source>
</evidence>
<proteinExistence type="inferred from homology"/>
<evidence type="ECO:0000256" key="7">
    <source>
        <dbReference type="ARBA" id="ARBA00022970"/>
    </source>
</evidence>
<evidence type="ECO:0000256" key="2">
    <source>
        <dbReference type="ARBA" id="ARBA00010072"/>
    </source>
</evidence>
<dbReference type="SUPFAM" id="SSF161098">
    <property type="entry name" value="MetI-like"/>
    <property type="match status" value="1"/>
</dbReference>
<keyword evidence="7" id="KW-0029">Amino-acid transport</keyword>
<reference evidence="12" key="1">
    <citation type="submission" date="2023-01" db="EMBL/GenBank/DDBJ databases">
        <title>Genomic dissection of endemic carbapenem resistance: metallo-beta-lactamase gene dissemination through clonal, plasmid and integron transfer pathways.</title>
        <authorList>
            <person name="Macesic N."/>
        </authorList>
    </citation>
    <scope>NUCLEOTIDE SEQUENCE</scope>
    <source>
        <strain evidence="12">CPO382</strain>
    </source>
</reference>
<feature type="transmembrane region" description="Helical" evidence="10">
    <location>
        <begin position="20"/>
        <end position="43"/>
    </location>
</feature>
<dbReference type="Proteomes" id="UP001174748">
    <property type="component" value="Unassembled WGS sequence"/>
</dbReference>
<gene>
    <name evidence="12" type="ORF">P9921_01070</name>
</gene>
<evidence type="ECO:0000256" key="4">
    <source>
        <dbReference type="ARBA" id="ARBA00022475"/>
    </source>
</evidence>
<comment type="caution">
    <text evidence="12">The sequence shown here is derived from an EMBL/GenBank/DDBJ whole genome shotgun (WGS) entry which is preliminary data.</text>
</comment>
<keyword evidence="4" id="KW-1003">Cell membrane</keyword>
<evidence type="ECO:0000256" key="1">
    <source>
        <dbReference type="ARBA" id="ARBA00004429"/>
    </source>
</evidence>
<dbReference type="PROSITE" id="PS50928">
    <property type="entry name" value="ABC_TM1"/>
    <property type="match status" value="1"/>
</dbReference>
<feature type="transmembrane region" description="Helical" evidence="10">
    <location>
        <begin position="64"/>
        <end position="81"/>
    </location>
</feature>
<dbReference type="Pfam" id="PF00528">
    <property type="entry name" value="BPD_transp_1"/>
    <property type="match status" value="1"/>
</dbReference>
<name>A0ABT7G6N0_9GAMM</name>
<dbReference type="CDD" id="cd06261">
    <property type="entry name" value="TM_PBP2"/>
    <property type="match status" value="1"/>
</dbReference>
<comment type="subcellular location">
    <subcellularLocation>
        <location evidence="1">Cell inner membrane</location>
        <topology evidence="1">Multi-pass membrane protein</topology>
    </subcellularLocation>
    <subcellularLocation>
        <location evidence="10">Cell membrane</location>
        <topology evidence="10">Multi-pass membrane protein</topology>
    </subcellularLocation>
</comment>
<dbReference type="PANTHER" id="PTHR30614:SF1">
    <property type="entry name" value="GLUTAMATE_ASPARTATE IMPORT PERMEASE PROTEIN GLTK"/>
    <property type="match status" value="1"/>
</dbReference>